<evidence type="ECO:0000256" key="3">
    <source>
        <dbReference type="ARBA" id="ARBA00023295"/>
    </source>
</evidence>
<dbReference type="Gene3D" id="3.20.20.80">
    <property type="entry name" value="Glycosidases"/>
    <property type="match status" value="1"/>
</dbReference>
<dbReference type="InterPro" id="IPR044965">
    <property type="entry name" value="Glyco_hydro_17_plant"/>
</dbReference>
<dbReference type="EMBL" id="LR862152">
    <property type="protein sequence ID" value="CAD1834750.1"/>
    <property type="molecule type" value="Genomic_DNA"/>
</dbReference>
<protein>
    <recommendedName>
        <fullName evidence="6">Glucan endo-1,3-beta-D-glucosidase</fullName>
    </recommendedName>
</protein>
<dbReference type="InterPro" id="IPR017853">
    <property type="entry name" value="GH"/>
</dbReference>
<dbReference type="AlphaFoldDB" id="A0A6V7PV67"/>
<dbReference type="PANTHER" id="PTHR32227">
    <property type="entry name" value="GLUCAN ENDO-1,3-BETA-GLUCOSIDASE BG1-RELATED-RELATED"/>
    <property type="match status" value="1"/>
</dbReference>
<comment type="similarity">
    <text evidence="1 4">Belongs to the glycosyl hydrolase 17 family.</text>
</comment>
<evidence type="ECO:0000256" key="1">
    <source>
        <dbReference type="ARBA" id="ARBA00008773"/>
    </source>
</evidence>
<keyword evidence="3" id="KW-0326">Glycosidase</keyword>
<proteinExistence type="inferred from homology"/>
<dbReference type="GO" id="GO:0005975">
    <property type="term" value="P:carbohydrate metabolic process"/>
    <property type="evidence" value="ECO:0007669"/>
    <property type="project" value="InterPro"/>
</dbReference>
<gene>
    <name evidence="5" type="ORF">CB5_LOCUS17961</name>
</gene>
<dbReference type="Pfam" id="PF00332">
    <property type="entry name" value="Glyco_hydro_17"/>
    <property type="match status" value="1"/>
</dbReference>
<sequence length="156" mass="16501">MFGFVRNQDEPCVYKKTSGSQLVFLVLYVDSILLIGNDTGLIAVEPGIRVVVALPNELLAAATSHPGYTLGWVQRNVAAYYPAIQIAAVAVGNEVFASPRSNLITLPVPAMTNVHATLARLGLDGSVKVSSPIALTVLRSSYPPFAGTFPTTSRSA</sequence>
<organism evidence="5">
    <name type="scientific">Ananas comosus var. bracteatus</name>
    <name type="common">red pineapple</name>
    <dbReference type="NCBI Taxonomy" id="296719"/>
    <lineage>
        <taxon>Eukaryota</taxon>
        <taxon>Viridiplantae</taxon>
        <taxon>Streptophyta</taxon>
        <taxon>Embryophyta</taxon>
        <taxon>Tracheophyta</taxon>
        <taxon>Spermatophyta</taxon>
        <taxon>Magnoliopsida</taxon>
        <taxon>Liliopsida</taxon>
        <taxon>Poales</taxon>
        <taxon>Bromeliaceae</taxon>
        <taxon>Bromelioideae</taxon>
        <taxon>Ananas</taxon>
    </lineage>
</organism>
<dbReference type="SUPFAM" id="SSF51445">
    <property type="entry name" value="(Trans)glycosidases"/>
    <property type="match status" value="1"/>
</dbReference>
<name>A0A6V7PV67_ANACO</name>
<dbReference type="InterPro" id="IPR000490">
    <property type="entry name" value="Glyco_hydro_17"/>
</dbReference>
<reference evidence="5" key="1">
    <citation type="submission" date="2020-07" db="EMBL/GenBank/DDBJ databases">
        <authorList>
            <person name="Lin J."/>
        </authorList>
    </citation>
    <scope>NUCLEOTIDE SEQUENCE</scope>
</reference>
<evidence type="ECO:0000256" key="4">
    <source>
        <dbReference type="RuleBase" id="RU004335"/>
    </source>
</evidence>
<dbReference type="GO" id="GO:0004553">
    <property type="term" value="F:hydrolase activity, hydrolyzing O-glycosyl compounds"/>
    <property type="evidence" value="ECO:0007669"/>
    <property type="project" value="InterPro"/>
</dbReference>
<evidence type="ECO:0008006" key="6">
    <source>
        <dbReference type="Google" id="ProtNLM"/>
    </source>
</evidence>
<keyword evidence="2" id="KW-0378">Hydrolase</keyword>
<evidence type="ECO:0000313" key="5">
    <source>
        <dbReference type="EMBL" id="CAD1834750.1"/>
    </source>
</evidence>
<evidence type="ECO:0000256" key="2">
    <source>
        <dbReference type="ARBA" id="ARBA00022801"/>
    </source>
</evidence>
<accession>A0A6V7PV67</accession>